<evidence type="ECO:0000256" key="3">
    <source>
        <dbReference type="ARBA" id="ARBA00022679"/>
    </source>
</evidence>
<accession>A0A5C5X9P9</accession>
<evidence type="ECO:0000256" key="6">
    <source>
        <dbReference type="RuleBase" id="RU003634"/>
    </source>
</evidence>
<dbReference type="InterPro" id="IPR036901">
    <property type="entry name" value="Asp/Orn_carbamoylTrfase_sf"/>
</dbReference>
<gene>
    <name evidence="9" type="primary">argF</name>
    <name evidence="9" type="ORF">KOR42_25100</name>
</gene>
<organism evidence="9 10">
    <name type="scientific">Thalassoglobus neptunius</name>
    <dbReference type="NCBI Taxonomy" id="1938619"/>
    <lineage>
        <taxon>Bacteria</taxon>
        <taxon>Pseudomonadati</taxon>
        <taxon>Planctomycetota</taxon>
        <taxon>Planctomycetia</taxon>
        <taxon>Planctomycetales</taxon>
        <taxon>Planctomycetaceae</taxon>
        <taxon>Thalassoglobus</taxon>
    </lineage>
</organism>
<keyword evidence="10" id="KW-1185">Reference proteome</keyword>
<dbReference type="RefSeq" id="WP_146509896.1">
    <property type="nucleotide sequence ID" value="NZ_SIHI01000001.1"/>
</dbReference>
<dbReference type="GO" id="GO:0016597">
    <property type="term" value="F:amino acid binding"/>
    <property type="evidence" value="ECO:0007669"/>
    <property type="project" value="InterPro"/>
</dbReference>
<keyword evidence="3 6" id="KW-0808">Transferase</keyword>
<dbReference type="AlphaFoldDB" id="A0A5C5X9P9"/>
<dbReference type="SUPFAM" id="SSF53671">
    <property type="entry name" value="Aspartate/ornithine carbamoyltransferase"/>
    <property type="match status" value="1"/>
</dbReference>
<protein>
    <recommendedName>
        <fullName evidence="2 5">Ornithine carbamoyltransferase</fullName>
        <ecNumber evidence="2 5">2.1.3.3</ecNumber>
    </recommendedName>
</protein>
<comment type="caution">
    <text evidence="9">The sequence shown here is derived from an EMBL/GenBank/DDBJ whole genome shotgun (WGS) entry which is preliminary data.</text>
</comment>
<dbReference type="Pfam" id="PF02729">
    <property type="entry name" value="OTCace_N"/>
    <property type="match status" value="1"/>
</dbReference>
<sequence length="307" mass="33528">MKHLTSLFDVTSSEVLEILKTAADLKAETLAGTRQPLCAGKVLTQVFEKPSLRTRVSFEAGISQLGGTSIFLHGKEAGLQGREELVDIARVLGGYSDLIVLRTFSQELIETVAKNAGCPVVNALSDDYHPCQALTDVMTILEHAGSIEGKEILFVGDGNNVAKSLALACGHVGAKFSLAAPEGYLLGDEFIQRLQSQFPDLKLDQTTDPFAVVNRADVIYTDVWASMGQEEEKDKRSAAFADFQVNLELLDAAPGQALFMHCLPARRGLEVTEEVMNDRRSIVFEQAENRMHLAKGLIVWLLEHASK</sequence>
<dbReference type="InterPro" id="IPR006132">
    <property type="entry name" value="Asp/Orn_carbamoyltranf_P-bd"/>
</dbReference>
<dbReference type="Proteomes" id="UP000317243">
    <property type="component" value="Unassembled WGS sequence"/>
</dbReference>
<dbReference type="PANTHER" id="PTHR45753">
    <property type="entry name" value="ORNITHINE CARBAMOYLTRANSFERASE, MITOCHONDRIAL"/>
    <property type="match status" value="1"/>
</dbReference>
<dbReference type="GO" id="GO:0042450">
    <property type="term" value="P:L-arginine biosynthetic process via ornithine"/>
    <property type="evidence" value="ECO:0007669"/>
    <property type="project" value="UniProtKB-UniRule"/>
</dbReference>
<dbReference type="InterPro" id="IPR002292">
    <property type="entry name" value="Orn/put_carbamltrans"/>
</dbReference>
<dbReference type="OrthoDB" id="9802587at2"/>
<evidence type="ECO:0000259" key="7">
    <source>
        <dbReference type="Pfam" id="PF00185"/>
    </source>
</evidence>
<dbReference type="PRINTS" id="PR00100">
    <property type="entry name" value="AOTCASE"/>
</dbReference>
<dbReference type="GO" id="GO:0004585">
    <property type="term" value="F:ornithine carbamoyltransferase activity"/>
    <property type="evidence" value="ECO:0007669"/>
    <property type="project" value="UniProtKB-UniRule"/>
</dbReference>
<feature type="domain" description="Aspartate/ornithine carbamoyltransferase carbamoyl-P binding" evidence="8">
    <location>
        <begin position="2"/>
        <end position="142"/>
    </location>
</feature>
<evidence type="ECO:0000256" key="1">
    <source>
        <dbReference type="ARBA" id="ARBA00007805"/>
    </source>
</evidence>
<dbReference type="NCBIfam" id="NF001986">
    <property type="entry name" value="PRK00779.1"/>
    <property type="match status" value="1"/>
</dbReference>
<feature type="domain" description="Aspartate/ornithine carbamoyltransferase Asp/Orn-binding" evidence="7">
    <location>
        <begin position="148"/>
        <end position="301"/>
    </location>
</feature>
<comment type="catalytic activity">
    <reaction evidence="4">
        <text>carbamoyl phosphate + L-ornithine = L-citrulline + phosphate + H(+)</text>
        <dbReference type="Rhea" id="RHEA:19513"/>
        <dbReference type="ChEBI" id="CHEBI:15378"/>
        <dbReference type="ChEBI" id="CHEBI:43474"/>
        <dbReference type="ChEBI" id="CHEBI:46911"/>
        <dbReference type="ChEBI" id="CHEBI:57743"/>
        <dbReference type="ChEBI" id="CHEBI:58228"/>
        <dbReference type="EC" id="2.1.3.3"/>
    </reaction>
</comment>
<evidence type="ECO:0000313" key="10">
    <source>
        <dbReference type="Proteomes" id="UP000317243"/>
    </source>
</evidence>
<evidence type="ECO:0000256" key="4">
    <source>
        <dbReference type="ARBA" id="ARBA00048772"/>
    </source>
</evidence>
<comment type="similarity">
    <text evidence="1">Belongs to the aspartate/ornithine carbamoyltransferase superfamily. OTCase family.</text>
</comment>
<proteinExistence type="inferred from homology"/>
<dbReference type="GO" id="GO:0019240">
    <property type="term" value="P:citrulline biosynthetic process"/>
    <property type="evidence" value="ECO:0007669"/>
    <property type="project" value="TreeGrafter"/>
</dbReference>
<evidence type="ECO:0000259" key="8">
    <source>
        <dbReference type="Pfam" id="PF02729"/>
    </source>
</evidence>
<dbReference type="InterPro" id="IPR006131">
    <property type="entry name" value="Asp_carbamoyltransf_Asp/Orn-bd"/>
</dbReference>
<dbReference type="FunFam" id="3.40.50.1370:FF:000008">
    <property type="entry name" value="Ornithine carbamoyltransferase"/>
    <property type="match status" value="1"/>
</dbReference>
<name>A0A5C5X9P9_9PLAN</name>
<dbReference type="EC" id="2.1.3.3" evidence="2 5"/>
<evidence type="ECO:0000256" key="2">
    <source>
        <dbReference type="ARBA" id="ARBA00013007"/>
    </source>
</evidence>
<dbReference type="PANTHER" id="PTHR45753:SF3">
    <property type="entry name" value="ORNITHINE TRANSCARBAMYLASE, MITOCHONDRIAL"/>
    <property type="match status" value="1"/>
</dbReference>
<evidence type="ECO:0000256" key="5">
    <source>
        <dbReference type="NCBIfam" id="TIGR00658"/>
    </source>
</evidence>
<evidence type="ECO:0000313" key="9">
    <source>
        <dbReference type="EMBL" id="TWT59121.1"/>
    </source>
</evidence>
<dbReference type="InterPro" id="IPR006130">
    <property type="entry name" value="Asp/Orn_carbamoylTrfase"/>
</dbReference>
<dbReference type="Pfam" id="PF00185">
    <property type="entry name" value="OTCace"/>
    <property type="match status" value="1"/>
</dbReference>
<dbReference type="NCBIfam" id="TIGR00658">
    <property type="entry name" value="orni_carb_tr"/>
    <property type="match status" value="1"/>
</dbReference>
<dbReference type="EMBL" id="SIHI01000001">
    <property type="protein sequence ID" value="TWT59121.1"/>
    <property type="molecule type" value="Genomic_DNA"/>
</dbReference>
<dbReference type="Gene3D" id="3.40.50.1370">
    <property type="entry name" value="Aspartate/ornithine carbamoyltransferase"/>
    <property type="match status" value="2"/>
</dbReference>
<dbReference type="PRINTS" id="PR00102">
    <property type="entry name" value="OTCASE"/>
</dbReference>
<reference evidence="9 10" key="1">
    <citation type="submission" date="2019-02" db="EMBL/GenBank/DDBJ databases">
        <title>Deep-cultivation of Planctomycetes and their phenomic and genomic characterization uncovers novel biology.</title>
        <authorList>
            <person name="Wiegand S."/>
            <person name="Jogler M."/>
            <person name="Boedeker C."/>
            <person name="Pinto D."/>
            <person name="Vollmers J."/>
            <person name="Rivas-Marin E."/>
            <person name="Kohn T."/>
            <person name="Peeters S.H."/>
            <person name="Heuer A."/>
            <person name="Rast P."/>
            <person name="Oberbeckmann S."/>
            <person name="Bunk B."/>
            <person name="Jeske O."/>
            <person name="Meyerdierks A."/>
            <person name="Storesund J.E."/>
            <person name="Kallscheuer N."/>
            <person name="Luecker S."/>
            <person name="Lage O.M."/>
            <person name="Pohl T."/>
            <person name="Merkel B.J."/>
            <person name="Hornburger P."/>
            <person name="Mueller R.-W."/>
            <person name="Bruemmer F."/>
            <person name="Labrenz M."/>
            <person name="Spormann A.M."/>
            <person name="Op Den Camp H."/>
            <person name="Overmann J."/>
            <person name="Amann R."/>
            <person name="Jetten M.S.M."/>
            <person name="Mascher T."/>
            <person name="Medema M.H."/>
            <person name="Devos D.P."/>
            <person name="Kaster A.-K."/>
            <person name="Ovreas L."/>
            <person name="Rohde M."/>
            <person name="Galperin M.Y."/>
            <person name="Jogler C."/>
        </authorList>
    </citation>
    <scope>NUCLEOTIDE SEQUENCE [LARGE SCALE GENOMIC DNA]</scope>
    <source>
        <strain evidence="9 10">KOR42</strain>
    </source>
</reference>